<name>A0ABU3ILX5_9BACE</name>
<dbReference type="InterPro" id="IPR035396">
    <property type="entry name" value="Bac_rhamnosid6H"/>
</dbReference>
<comment type="caution">
    <text evidence="4">The sequence shown here is derived from an EMBL/GenBank/DDBJ whole genome shotgun (WGS) entry which is preliminary data.</text>
</comment>
<dbReference type="InterPro" id="IPR008979">
    <property type="entry name" value="Galactose-bd-like_sf"/>
</dbReference>
<dbReference type="Gene3D" id="2.60.420.10">
    <property type="entry name" value="Maltose phosphorylase, domain 3"/>
    <property type="match status" value="1"/>
</dbReference>
<keyword evidence="5" id="KW-1185">Reference proteome</keyword>
<dbReference type="PANTHER" id="PTHR34987">
    <property type="entry name" value="C, PUTATIVE (AFU_ORTHOLOGUE AFUA_3G02880)-RELATED"/>
    <property type="match status" value="1"/>
</dbReference>
<dbReference type="Proteomes" id="UP001269297">
    <property type="component" value="Unassembled WGS sequence"/>
</dbReference>
<dbReference type="Pfam" id="PF17389">
    <property type="entry name" value="Bac_rhamnosid6H"/>
    <property type="match status" value="1"/>
</dbReference>
<dbReference type="SUPFAM" id="SSF48208">
    <property type="entry name" value="Six-hairpin glycosidases"/>
    <property type="match status" value="1"/>
</dbReference>
<keyword evidence="1" id="KW-0732">Signal</keyword>
<dbReference type="Gene3D" id="2.60.120.260">
    <property type="entry name" value="Galactose-binding domain-like"/>
    <property type="match status" value="1"/>
</dbReference>
<dbReference type="Pfam" id="PF08531">
    <property type="entry name" value="Bac_rhamnosid_N"/>
    <property type="match status" value="1"/>
</dbReference>
<dbReference type="InterPro" id="IPR008928">
    <property type="entry name" value="6-hairpin_glycosidase_sf"/>
</dbReference>
<feature type="signal peptide" evidence="1">
    <location>
        <begin position="1"/>
        <end position="19"/>
    </location>
</feature>
<evidence type="ECO:0000313" key="4">
    <source>
        <dbReference type="EMBL" id="MDT4403255.1"/>
    </source>
</evidence>
<accession>A0ABU3ILX5</accession>
<evidence type="ECO:0000313" key="5">
    <source>
        <dbReference type="Proteomes" id="UP001269297"/>
    </source>
</evidence>
<dbReference type="EMBL" id="JAVSNG010000001">
    <property type="protein sequence ID" value="MDT4403255.1"/>
    <property type="molecule type" value="Genomic_DNA"/>
</dbReference>
<sequence length="800" mass="91779">MKYYIFIIVSCLIGHYALAQTAPDTNLLTKTWKAGWIGVTEEAKHAYGTYLFKKSAKLDQVPARYVVHVSADNRFRLFVNGRLIGEGPSLGDINHWNYETFDIASYLKIGENVLEAVVWNNGSYMAVNQFTVQTAFLLQGNTKKESDFNTDDTWKVREIKGRKPLDTHLIGYYALTPGELIDQRIESFPWIGKQVPENQWKNARFIAFGVPAGVYTAVPSNDWAWGLVQSSIPQMEKEFIRFKEVRKVEGIKFPKSFLCKATDIEVPANSVVTFWLDQTFLTNAYPHLLYSKGKDAEVSIKYAEALYEPNNSVKNNRNIVNGKVFIGKQDSIVCNGLERQMFSPLDWRTFRYIEVKIRTAQQPLVLHDIYSETVGYPFQLKSKLVADDTLIDSLLVVGWRTARLCAVETYFDCPYYEQLQYAGDTRIQCMISYYNADDDRLARKAIDYLDYSRISEGLTQCRYPSSVNLFIPPFSLAWIGMLYDFHLYRDDIDFVRKHLPGVRSVLSYFERYQLPDGSYSNPSQWNFTDWPDGRKRGWKFGTPPIGKDACSSILDLQLLMAYQYATKLEADAGYEALSKIYRQKAELLSGTIQLKYWDVEKEMYADDSQHKSYSQHANILAILCSLVKGNEAYSLYGKLAKPSSDMAETSIYFKYYQMLAMRKAGHADEYLNNLDIWKENLRLGLTTWAENSNVEKARSDCHAWGASPNIELYRSLLGIDSAAPGFRSVRIEPHLGHLTKVEGEIPYKGNFIKVSYQLNGKKWKVCIHLPERLNGIFVFQGEEKALISGRNEFIVENLQK</sequence>
<dbReference type="Gene3D" id="1.50.10.10">
    <property type="match status" value="1"/>
</dbReference>
<proteinExistence type="predicted"/>
<protein>
    <submittedName>
        <fullName evidence="4">Alpha-L-rhamnosidase N-terminal domain-containing protein</fullName>
    </submittedName>
</protein>
<organism evidence="4 5">
    <name type="scientific">Bacteroides koreensis</name>
    <dbReference type="NCBI Taxonomy" id="1912896"/>
    <lineage>
        <taxon>Bacteria</taxon>
        <taxon>Pseudomonadati</taxon>
        <taxon>Bacteroidota</taxon>
        <taxon>Bacteroidia</taxon>
        <taxon>Bacteroidales</taxon>
        <taxon>Bacteroidaceae</taxon>
        <taxon>Bacteroides</taxon>
    </lineage>
</organism>
<feature type="domain" description="Alpha-L-rhamnosidase six-hairpin glycosidase" evidence="3">
    <location>
        <begin position="384"/>
        <end position="708"/>
    </location>
</feature>
<gene>
    <name evidence="4" type="ORF">RO706_03360</name>
</gene>
<feature type="domain" description="Bacterial alpha-L-rhamnosidase N-terminal" evidence="2">
    <location>
        <begin position="64"/>
        <end position="207"/>
    </location>
</feature>
<reference evidence="5" key="1">
    <citation type="submission" date="2023-07" db="EMBL/GenBank/DDBJ databases">
        <title>Reintroducing virulent viruses to syntetic microbiomes.</title>
        <authorList>
            <person name="Wilde J."/>
            <person name="Boyes R."/>
            <person name="Robinson A.V."/>
            <person name="Daisley B.A."/>
            <person name="Allen-Vercoe E."/>
        </authorList>
    </citation>
    <scope>NUCLEOTIDE SEQUENCE [LARGE SCALE GENOMIC DNA]</scope>
    <source>
        <strain evidence="5">225S_1D6FAA</strain>
    </source>
</reference>
<feature type="chain" id="PRO_5047533739" evidence="1">
    <location>
        <begin position="20"/>
        <end position="800"/>
    </location>
</feature>
<dbReference type="InterPro" id="IPR013737">
    <property type="entry name" value="Bac_rhamnosid_N"/>
</dbReference>
<dbReference type="PANTHER" id="PTHR34987:SF2">
    <property type="entry name" value="B, PUTATIVE (AFU_ORTHOLOGUE AFUA_7G05040)-RELATED"/>
    <property type="match status" value="1"/>
</dbReference>
<dbReference type="InterPro" id="IPR012341">
    <property type="entry name" value="6hp_glycosidase-like_sf"/>
</dbReference>
<evidence type="ECO:0000259" key="3">
    <source>
        <dbReference type="Pfam" id="PF17389"/>
    </source>
</evidence>
<dbReference type="RefSeq" id="WP_138274467.1">
    <property type="nucleotide sequence ID" value="NZ_JAVSNG010000001.1"/>
</dbReference>
<evidence type="ECO:0000256" key="1">
    <source>
        <dbReference type="SAM" id="SignalP"/>
    </source>
</evidence>
<evidence type="ECO:0000259" key="2">
    <source>
        <dbReference type="Pfam" id="PF08531"/>
    </source>
</evidence>
<dbReference type="SUPFAM" id="SSF49785">
    <property type="entry name" value="Galactose-binding domain-like"/>
    <property type="match status" value="1"/>
</dbReference>